<dbReference type="Pfam" id="PF00144">
    <property type="entry name" value="Beta-lactamase"/>
    <property type="match status" value="1"/>
</dbReference>
<dbReference type="Gene3D" id="3.40.710.10">
    <property type="entry name" value="DD-peptidase/beta-lactamase superfamily"/>
    <property type="match status" value="1"/>
</dbReference>
<dbReference type="KEGG" id="ssyi:EKG83_15580"/>
<sequence>MTVARDRDLDGVLLPLLSVPQGATGMALAARHGDQEAFLVAGTTRHDPAPPITPDTRFEIGSTTKTFTALLLADMAHRGEVRYDDPVDRYLPPGWRLRQRAPVTLQHLATHTSGLPRFPLGIVVTALPTWYSNPYQGFGPQQVRTTLSRIRLRSTPGSRFRYSNLGVGLLGWLLAEAAHRPFEDLLAERVLHPLDLARTSSASTPQATGHWHGRPRPAFRIPGLPAAGALRSTARDLLRYLTAHLAPDDAPSTPLAQALTDVTRPRVLLPHDDGHLGLAWFHRTSADHDLLFHAGTTRGFTAFAGFSPQTHTALVSLVNTSAGSSRTFIQRSYDTLVALAARTGEDADRDRGDRPAKHVPVWDCK</sequence>
<dbReference type="InterPro" id="IPR012338">
    <property type="entry name" value="Beta-lactam/transpept-like"/>
</dbReference>
<dbReference type="SUPFAM" id="SSF56601">
    <property type="entry name" value="beta-lactamase/transpeptidase-like"/>
    <property type="match status" value="1"/>
</dbReference>
<dbReference type="GO" id="GO:0016787">
    <property type="term" value="F:hydrolase activity"/>
    <property type="evidence" value="ECO:0007669"/>
    <property type="project" value="UniProtKB-KW"/>
</dbReference>
<feature type="region of interest" description="Disordered" evidence="1">
    <location>
        <begin position="344"/>
        <end position="365"/>
    </location>
</feature>
<dbReference type="Proteomes" id="UP000325787">
    <property type="component" value="Chromosome"/>
</dbReference>
<name>A0A5Q0GXL3_SACSY</name>
<accession>A0A5Q0GXL3</accession>
<evidence type="ECO:0000313" key="3">
    <source>
        <dbReference type="EMBL" id="QFZ18691.1"/>
    </source>
</evidence>
<feature type="compositionally biased region" description="Basic and acidic residues" evidence="1">
    <location>
        <begin position="344"/>
        <end position="356"/>
    </location>
</feature>
<evidence type="ECO:0000313" key="4">
    <source>
        <dbReference type="Proteomes" id="UP000325787"/>
    </source>
</evidence>
<dbReference type="EMBL" id="CP034550">
    <property type="protein sequence ID" value="QFZ18691.1"/>
    <property type="molecule type" value="Genomic_DNA"/>
</dbReference>
<feature type="domain" description="Beta-lactamase-related" evidence="2">
    <location>
        <begin position="22"/>
        <end position="324"/>
    </location>
</feature>
<evidence type="ECO:0000259" key="2">
    <source>
        <dbReference type="Pfam" id="PF00144"/>
    </source>
</evidence>
<reference evidence="4" key="1">
    <citation type="journal article" date="2021" name="Curr. Microbiol.">
        <title>Complete genome of nocamycin-producing strain Saccharothrix syringae NRRL B-16468 reveals the biosynthetic potential for secondary metabolites.</title>
        <authorList>
            <person name="Mo X."/>
            <person name="Yang S."/>
        </authorList>
    </citation>
    <scope>NUCLEOTIDE SEQUENCE [LARGE SCALE GENOMIC DNA]</scope>
    <source>
        <strain evidence="4">ATCC 51364 / DSM 43886 / JCM 6844 / KCTC 9398 / NBRC 14523 / NRRL B-16468 / INA 2240</strain>
    </source>
</reference>
<organism evidence="3 4">
    <name type="scientific">Saccharothrix syringae</name>
    <name type="common">Nocardiopsis syringae</name>
    <dbReference type="NCBI Taxonomy" id="103733"/>
    <lineage>
        <taxon>Bacteria</taxon>
        <taxon>Bacillati</taxon>
        <taxon>Actinomycetota</taxon>
        <taxon>Actinomycetes</taxon>
        <taxon>Pseudonocardiales</taxon>
        <taxon>Pseudonocardiaceae</taxon>
        <taxon>Saccharothrix</taxon>
    </lineage>
</organism>
<dbReference type="AlphaFoldDB" id="A0A5Q0GXL3"/>
<evidence type="ECO:0000256" key="1">
    <source>
        <dbReference type="SAM" id="MobiDB-lite"/>
    </source>
</evidence>
<dbReference type="RefSeq" id="WP_084716416.1">
    <property type="nucleotide sequence ID" value="NZ_CP034550.1"/>
</dbReference>
<gene>
    <name evidence="3" type="ORF">EKG83_15580</name>
</gene>
<keyword evidence="3" id="KW-0378">Hydrolase</keyword>
<dbReference type="OrthoDB" id="3171327at2"/>
<keyword evidence="4" id="KW-1185">Reference proteome</keyword>
<dbReference type="PANTHER" id="PTHR46825:SF7">
    <property type="entry name" value="D-ALANYL-D-ALANINE CARBOXYPEPTIDASE"/>
    <property type="match status" value="1"/>
</dbReference>
<dbReference type="PANTHER" id="PTHR46825">
    <property type="entry name" value="D-ALANYL-D-ALANINE-CARBOXYPEPTIDASE/ENDOPEPTIDASE AMPH"/>
    <property type="match status" value="1"/>
</dbReference>
<protein>
    <submittedName>
        <fullName evidence="3">Class A beta-lactamase-related serine hydrolase</fullName>
    </submittedName>
</protein>
<dbReference type="InterPro" id="IPR050491">
    <property type="entry name" value="AmpC-like"/>
</dbReference>
<proteinExistence type="predicted"/>
<dbReference type="InterPro" id="IPR001466">
    <property type="entry name" value="Beta-lactam-related"/>
</dbReference>